<gene>
    <name evidence="6" type="ORF">SLS60_004336</name>
</gene>
<dbReference type="PANTHER" id="PTHR42940:SF3">
    <property type="entry name" value="ALCOHOL DEHYDROGENASE 1-RELATED"/>
    <property type="match status" value="1"/>
</dbReference>
<dbReference type="Gene3D" id="3.90.180.10">
    <property type="entry name" value="Medium-chain alcohol dehydrogenases, catalytic domain"/>
    <property type="match status" value="1"/>
</dbReference>
<evidence type="ECO:0000256" key="3">
    <source>
        <dbReference type="ARBA" id="ARBA00022833"/>
    </source>
</evidence>
<dbReference type="SUPFAM" id="SSF50129">
    <property type="entry name" value="GroES-like"/>
    <property type="match status" value="1"/>
</dbReference>
<sequence length="206" mass="22427">MPDACQNQKNFPKHYDGTFQEYVTAPWTSLMPLDPINLDSALKALRESNIRKNDVVLIWGIGGGIGHLAGMMARKIFGASVIGVDHADKILELEASTRHQLCDNFVAASKILGNNDGFAAQVYKTCIGLRGGRFEPKQPDVIIVAASSEEPYRWINLVRDGGIVACLIVLSSTATLSVQIAEFVERQICIKGVMMGGAAESYQVMQ</sequence>
<dbReference type="EMBL" id="JAKJXO020000005">
    <property type="protein sequence ID" value="KAL1604796.1"/>
    <property type="molecule type" value="Genomic_DNA"/>
</dbReference>
<name>A0ABR3RK23_9PLEO</name>
<reference evidence="6 7" key="1">
    <citation type="submission" date="2024-02" db="EMBL/GenBank/DDBJ databases">
        <title>De novo assembly and annotation of 12 fungi associated with fruit tree decline syndrome in Ontario, Canada.</title>
        <authorList>
            <person name="Sulman M."/>
            <person name="Ellouze W."/>
            <person name="Ilyukhin E."/>
        </authorList>
    </citation>
    <scope>NUCLEOTIDE SEQUENCE [LARGE SCALE GENOMIC DNA]</scope>
    <source>
        <strain evidence="6 7">M42-189</strain>
    </source>
</reference>
<evidence type="ECO:0000313" key="7">
    <source>
        <dbReference type="Proteomes" id="UP001521785"/>
    </source>
</evidence>
<dbReference type="InterPro" id="IPR011032">
    <property type="entry name" value="GroES-like_sf"/>
</dbReference>
<evidence type="ECO:0000313" key="6">
    <source>
        <dbReference type="EMBL" id="KAL1604796.1"/>
    </source>
</evidence>
<keyword evidence="4" id="KW-0560">Oxidoreductase</keyword>
<dbReference type="InterPro" id="IPR036291">
    <property type="entry name" value="NAD(P)-bd_dom_sf"/>
</dbReference>
<protein>
    <recommendedName>
        <fullName evidence="8">Alcohol dehydrogenase-like C-terminal domain-containing protein</fullName>
    </recommendedName>
</protein>
<dbReference type="Proteomes" id="UP001521785">
    <property type="component" value="Unassembled WGS sequence"/>
</dbReference>
<evidence type="ECO:0000256" key="2">
    <source>
        <dbReference type="ARBA" id="ARBA00022723"/>
    </source>
</evidence>
<keyword evidence="3" id="KW-0862">Zinc</keyword>
<dbReference type="Gene3D" id="3.40.50.720">
    <property type="entry name" value="NAD(P)-binding Rossmann-like Domain"/>
    <property type="match status" value="1"/>
</dbReference>
<evidence type="ECO:0000256" key="5">
    <source>
        <dbReference type="ARBA" id="ARBA00023027"/>
    </source>
</evidence>
<organism evidence="6 7">
    <name type="scientific">Paraconiothyrium brasiliense</name>
    <dbReference type="NCBI Taxonomy" id="300254"/>
    <lineage>
        <taxon>Eukaryota</taxon>
        <taxon>Fungi</taxon>
        <taxon>Dikarya</taxon>
        <taxon>Ascomycota</taxon>
        <taxon>Pezizomycotina</taxon>
        <taxon>Dothideomycetes</taxon>
        <taxon>Pleosporomycetidae</taxon>
        <taxon>Pleosporales</taxon>
        <taxon>Massarineae</taxon>
        <taxon>Didymosphaeriaceae</taxon>
        <taxon>Paraconiothyrium</taxon>
    </lineage>
</organism>
<keyword evidence="5" id="KW-0520">NAD</keyword>
<keyword evidence="7" id="KW-1185">Reference proteome</keyword>
<accession>A0ABR3RK23</accession>
<evidence type="ECO:0008006" key="8">
    <source>
        <dbReference type="Google" id="ProtNLM"/>
    </source>
</evidence>
<evidence type="ECO:0000256" key="1">
    <source>
        <dbReference type="ARBA" id="ARBA00001947"/>
    </source>
</evidence>
<keyword evidence="2" id="KW-0479">Metal-binding</keyword>
<proteinExistence type="predicted"/>
<dbReference type="SUPFAM" id="SSF51735">
    <property type="entry name" value="NAD(P)-binding Rossmann-fold domains"/>
    <property type="match status" value="1"/>
</dbReference>
<comment type="cofactor">
    <cofactor evidence="1">
        <name>Zn(2+)</name>
        <dbReference type="ChEBI" id="CHEBI:29105"/>
    </cofactor>
</comment>
<dbReference type="PANTHER" id="PTHR42940">
    <property type="entry name" value="ALCOHOL DEHYDROGENASE 1-RELATED"/>
    <property type="match status" value="1"/>
</dbReference>
<evidence type="ECO:0000256" key="4">
    <source>
        <dbReference type="ARBA" id="ARBA00023002"/>
    </source>
</evidence>
<comment type="caution">
    <text evidence="6">The sequence shown here is derived from an EMBL/GenBank/DDBJ whole genome shotgun (WGS) entry which is preliminary data.</text>
</comment>